<keyword evidence="1" id="KW-0472">Membrane</keyword>
<organism evidence="2 3">
    <name type="scientific">Cryptococcus deuterogattii Ram5</name>
    <dbReference type="NCBI Taxonomy" id="1296110"/>
    <lineage>
        <taxon>Eukaryota</taxon>
        <taxon>Fungi</taxon>
        <taxon>Dikarya</taxon>
        <taxon>Basidiomycota</taxon>
        <taxon>Agaricomycotina</taxon>
        <taxon>Tremellomycetes</taxon>
        <taxon>Tremellales</taxon>
        <taxon>Cryptococcaceae</taxon>
        <taxon>Cryptococcus</taxon>
        <taxon>Cryptococcus gattii species complex</taxon>
    </lineage>
</organism>
<keyword evidence="1" id="KW-0812">Transmembrane</keyword>
<evidence type="ECO:0000313" key="3">
    <source>
        <dbReference type="Proteomes" id="UP000053392"/>
    </source>
</evidence>
<keyword evidence="3" id="KW-1185">Reference proteome</keyword>
<dbReference type="EMBL" id="KN847903">
    <property type="protein sequence ID" value="KIR40489.1"/>
    <property type="molecule type" value="Genomic_DNA"/>
</dbReference>
<proteinExistence type="predicted"/>
<evidence type="ECO:0000313" key="2">
    <source>
        <dbReference type="EMBL" id="KIR40489.1"/>
    </source>
</evidence>
<dbReference type="AlphaFoldDB" id="A0A0D0V1W5"/>
<name>A0A0D0V1W5_9TREE</name>
<dbReference type="HOGENOM" id="CLU_202721_0_0_1"/>
<evidence type="ECO:0000256" key="1">
    <source>
        <dbReference type="SAM" id="Phobius"/>
    </source>
</evidence>
<dbReference type="OrthoDB" id="5304367at2759"/>
<accession>A0A0D0V1W5</accession>
<feature type="transmembrane region" description="Helical" evidence="1">
    <location>
        <begin position="12"/>
        <end position="30"/>
    </location>
</feature>
<keyword evidence="1" id="KW-1133">Transmembrane helix</keyword>
<dbReference type="Proteomes" id="UP000053392">
    <property type="component" value="Unassembled WGS sequence"/>
</dbReference>
<sequence>MPPLGIKDLTMPAAAFTMAIVLGAHVYSSINQARQEAEFKRVQMLELEYEKKLGRLSGSQKDASKDNERGN</sequence>
<gene>
    <name evidence="2" type="ORF">I313_03815</name>
</gene>
<protein>
    <submittedName>
        <fullName evidence="2">Uncharacterized protein</fullName>
    </submittedName>
</protein>
<reference evidence="2 3" key="1">
    <citation type="submission" date="2015-01" db="EMBL/GenBank/DDBJ databases">
        <title>The Genome Sequence of Cryptococcus gattii Ram5.</title>
        <authorList>
            <consortium name="The Broad Institute Genomics Platform"/>
            <person name="Cuomo C."/>
            <person name="Litvintseva A."/>
            <person name="Chen Y."/>
            <person name="Heitman J."/>
            <person name="Sun S."/>
            <person name="Springer D."/>
            <person name="Dromer F."/>
            <person name="Young S."/>
            <person name="Zeng Q."/>
            <person name="Gargeya S."/>
            <person name="Abouelleil A."/>
            <person name="Alvarado L."/>
            <person name="Chapman S.B."/>
            <person name="Gainer-Dewar J."/>
            <person name="Goldberg J."/>
            <person name="Griggs A."/>
            <person name="Gujja S."/>
            <person name="Hansen M."/>
            <person name="Howarth C."/>
            <person name="Imamovic A."/>
            <person name="Larimer J."/>
            <person name="Murphy C."/>
            <person name="Naylor J."/>
            <person name="Pearson M."/>
            <person name="Priest M."/>
            <person name="Roberts A."/>
            <person name="Saif S."/>
            <person name="Shea T."/>
            <person name="Sykes S."/>
            <person name="Wortman J."/>
            <person name="Nusbaum C."/>
            <person name="Birren B."/>
        </authorList>
    </citation>
    <scope>NUCLEOTIDE SEQUENCE [LARGE SCALE GENOMIC DNA]</scope>
    <source>
        <strain evidence="2 3">Ram5</strain>
    </source>
</reference>